<dbReference type="Proteomes" id="UP000265520">
    <property type="component" value="Unassembled WGS sequence"/>
</dbReference>
<dbReference type="AlphaFoldDB" id="A0A392RIU8"/>
<reference evidence="1 2" key="1">
    <citation type="journal article" date="2018" name="Front. Plant Sci.">
        <title>Red Clover (Trifolium pratense) and Zigzag Clover (T. medium) - A Picture of Genomic Similarities and Differences.</title>
        <authorList>
            <person name="Dluhosova J."/>
            <person name="Istvanek J."/>
            <person name="Nedelnik J."/>
            <person name="Repkova J."/>
        </authorList>
    </citation>
    <scope>NUCLEOTIDE SEQUENCE [LARGE SCALE GENOMIC DNA]</scope>
    <source>
        <strain evidence="2">cv. 10/8</strain>
        <tissue evidence="1">Leaf</tissue>
    </source>
</reference>
<feature type="non-terminal residue" evidence="1">
    <location>
        <position position="84"/>
    </location>
</feature>
<keyword evidence="2" id="KW-1185">Reference proteome</keyword>
<accession>A0A392RIU8</accession>
<evidence type="ECO:0000313" key="1">
    <source>
        <dbReference type="EMBL" id="MCI36518.1"/>
    </source>
</evidence>
<sequence>MHHASSSARFLGETNTYARVVQLVSPFLQLGKPYPRGEECGRVSWSAIEAVPEQDACCEHLGVEEEFSTSGEFAEESVSHFSLS</sequence>
<dbReference type="EMBL" id="LXQA010234525">
    <property type="protein sequence ID" value="MCI36518.1"/>
    <property type="molecule type" value="Genomic_DNA"/>
</dbReference>
<name>A0A392RIU8_9FABA</name>
<organism evidence="1 2">
    <name type="scientific">Trifolium medium</name>
    <dbReference type="NCBI Taxonomy" id="97028"/>
    <lineage>
        <taxon>Eukaryota</taxon>
        <taxon>Viridiplantae</taxon>
        <taxon>Streptophyta</taxon>
        <taxon>Embryophyta</taxon>
        <taxon>Tracheophyta</taxon>
        <taxon>Spermatophyta</taxon>
        <taxon>Magnoliopsida</taxon>
        <taxon>eudicotyledons</taxon>
        <taxon>Gunneridae</taxon>
        <taxon>Pentapetalae</taxon>
        <taxon>rosids</taxon>
        <taxon>fabids</taxon>
        <taxon>Fabales</taxon>
        <taxon>Fabaceae</taxon>
        <taxon>Papilionoideae</taxon>
        <taxon>50 kb inversion clade</taxon>
        <taxon>NPAAA clade</taxon>
        <taxon>Hologalegina</taxon>
        <taxon>IRL clade</taxon>
        <taxon>Trifolieae</taxon>
        <taxon>Trifolium</taxon>
    </lineage>
</organism>
<proteinExistence type="predicted"/>
<evidence type="ECO:0000313" key="2">
    <source>
        <dbReference type="Proteomes" id="UP000265520"/>
    </source>
</evidence>
<comment type="caution">
    <text evidence="1">The sequence shown here is derived from an EMBL/GenBank/DDBJ whole genome shotgun (WGS) entry which is preliminary data.</text>
</comment>
<protein>
    <submittedName>
        <fullName evidence="1">Uncharacterized protein</fullName>
    </submittedName>
</protein>